<accession>A0ABR4J5U0</accession>
<keyword evidence="5" id="KW-1185">Reference proteome</keyword>
<dbReference type="PROSITE" id="PS50157">
    <property type="entry name" value="ZINC_FINGER_C2H2_2"/>
    <property type="match status" value="2"/>
</dbReference>
<feature type="domain" description="C2H2-type" evidence="3">
    <location>
        <begin position="163"/>
        <end position="195"/>
    </location>
</feature>
<organism evidence="4 5">
    <name type="scientific">Aspergillus pseudoustus</name>
    <dbReference type="NCBI Taxonomy" id="1810923"/>
    <lineage>
        <taxon>Eukaryota</taxon>
        <taxon>Fungi</taxon>
        <taxon>Dikarya</taxon>
        <taxon>Ascomycota</taxon>
        <taxon>Pezizomycotina</taxon>
        <taxon>Eurotiomycetes</taxon>
        <taxon>Eurotiomycetidae</taxon>
        <taxon>Eurotiales</taxon>
        <taxon>Aspergillaceae</taxon>
        <taxon>Aspergillus</taxon>
        <taxon>Aspergillus subgen. Nidulantes</taxon>
    </lineage>
</organism>
<feature type="compositionally biased region" description="Basic and acidic residues" evidence="2">
    <location>
        <begin position="30"/>
        <end position="43"/>
    </location>
</feature>
<dbReference type="SMART" id="SM00355">
    <property type="entry name" value="ZnF_C2H2"/>
    <property type="match status" value="2"/>
</dbReference>
<feature type="domain" description="C2H2-type" evidence="3">
    <location>
        <begin position="196"/>
        <end position="223"/>
    </location>
</feature>
<feature type="region of interest" description="Disordered" evidence="2">
    <location>
        <begin position="26"/>
        <end position="60"/>
    </location>
</feature>
<evidence type="ECO:0000313" key="4">
    <source>
        <dbReference type="EMBL" id="KAL2835417.1"/>
    </source>
</evidence>
<keyword evidence="1" id="KW-0479">Metal-binding</keyword>
<reference evidence="4 5" key="1">
    <citation type="submission" date="2024-07" db="EMBL/GenBank/DDBJ databases">
        <title>Section-level genome sequencing and comparative genomics of Aspergillus sections Usti and Cavernicolus.</title>
        <authorList>
            <consortium name="Lawrence Berkeley National Laboratory"/>
            <person name="Nybo J.L."/>
            <person name="Vesth T.C."/>
            <person name="Theobald S."/>
            <person name="Frisvad J.C."/>
            <person name="Larsen T.O."/>
            <person name="Kjaerboelling I."/>
            <person name="Rothschild-Mancinelli K."/>
            <person name="Lyhne E.K."/>
            <person name="Kogle M.E."/>
            <person name="Barry K."/>
            <person name="Clum A."/>
            <person name="Na H."/>
            <person name="Ledsgaard L."/>
            <person name="Lin J."/>
            <person name="Lipzen A."/>
            <person name="Kuo A."/>
            <person name="Riley R."/>
            <person name="Mondo S."/>
            <person name="Labutti K."/>
            <person name="Haridas S."/>
            <person name="Pangalinan J."/>
            <person name="Salamov A.A."/>
            <person name="Simmons B.A."/>
            <person name="Magnuson J.K."/>
            <person name="Chen J."/>
            <person name="Drula E."/>
            <person name="Henrissat B."/>
            <person name="Wiebenga A."/>
            <person name="Lubbers R.J."/>
            <person name="Gomes A.C."/>
            <person name="Makela M.R."/>
            <person name="Stajich J."/>
            <person name="Grigoriev I.V."/>
            <person name="Mortensen U.H."/>
            <person name="De Vries R.P."/>
            <person name="Baker S.E."/>
            <person name="Andersen M.R."/>
        </authorList>
    </citation>
    <scope>NUCLEOTIDE SEQUENCE [LARGE SCALE GENOMIC DNA]</scope>
    <source>
        <strain evidence="4 5">CBS 123904</strain>
    </source>
</reference>
<dbReference type="InterPro" id="IPR036236">
    <property type="entry name" value="Znf_C2H2_sf"/>
</dbReference>
<keyword evidence="1" id="KW-0863">Zinc-finger</keyword>
<dbReference type="EMBL" id="JBFXLU010000205">
    <property type="protein sequence ID" value="KAL2835417.1"/>
    <property type="molecule type" value="Genomic_DNA"/>
</dbReference>
<feature type="region of interest" description="Disordered" evidence="2">
    <location>
        <begin position="124"/>
        <end position="149"/>
    </location>
</feature>
<dbReference type="InterPro" id="IPR013087">
    <property type="entry name" value="Znf_C2H2_type"/>
</dbReference>
<protein>
    <recommendedName>
        <fullName evidence="3">C2H2-type domain-containing protein</fullName>
    </recommendedName>
</protein>
<gene>
    <name evidence="4" type="ORF">BJY01DRAFT_223687</name>
</gene>
<name>A0ABR4J5U0_9EURO</name>
<sequence>MSFPPRRSESGEDDFPGYWEPISLFSHVPHSNDRQPDHKERLYNNDNNPTSLHPQSPGTSFARLEIPKQSHAVYHIPAQATVQTPRPQGVYPDLGNISQPLPFEQITDSNMFTPLELFLQCSTQPNSNRSIPAGETPRSTSAPGTQRMRTPLSPLHAVQNRSFECKWRGCKSSRPFRRETDLIRHLRTIHISPAAFVCPEGSCGKPFGRRDHLMEHLKRRHRS</sequence>
<dbReference type="Proteomes" id="UP001610446">
    <property type="component" value="Unassembled WGS sequence"/>
</dbReference>
<comment type="caution">
    <text evidence="4">The sequence shown here is derived from an EMBL/GenBank/DDBJ whole genome shotgun (WGS) entry which is preliminary data.</text>
</comment>
<evidence type="ECO:0000256" key="2">
    <source>
        <dbReference type="SAM" id="MobiDB-lite"/>
    </source>
</evidence>
<proteinExistence type="predicted"/>
<dbReference type="Gene3D" id="3.30.160.60">
    <property type="entry name" value="Classic Zinc Finger"/>
    <property type="match status" value="1"/>
</dbReference>
<keyword evidence="1" id="KW-0862">Zinc</keyword>
<dbReference type="SUPFAM" id="SSF57667">
    <property type="entry name" value="beta-beta-alpha zinc fingers"/>
    <property type="match status" value="1"/>
</dbReference>
<feature type="compositionally biased region" description="Polar residues" evidence="2">
    <location>
        <begin position="44"/>
        <end position="59"/>
    </location>
</feature>
<dbReference type="PROSITE" id="PS00028">
    <property type="entry name" value="ZINC_FINGER_C2H2_1"/>
    <property type="match status" value="1"/>
</dbReference>
<dbReference type="Pfam" id="PF00096">
    <property type="entry name" value="zf-C2H2"/>
    <property type="match status" value="1"/>
</dbReference>
<feature type="compositionally biased region" description="Polar residues" evidence="2">
    <location>
        <begin position="137"/>
        <end position="148"/>
    </location>
</feature>
<evidence type="ECO:0000259" key="3">
    <source>
        <dbReference type="PROSITE" id="PS50157"/>
    </source>
</evidence>
<evidence type="ECO:0000256" key="1">
    <source>
        <dbReference type="PROSITE-ProRule" id="PRU00042"/>
    </source>
</evidence>
<evidence type="ECO:0000313" key="5">
    <source>
        <dbReference type="Proteomes" id="UP001610446"/>
    </source>
</evidence>